<protein>
    <recommendedName>
        <fullName evidence="3">DUF2188 domain-containing protein</fullName>
    </recommendedName>
</protein>
<reference evidence="2" key="1">
    <citation type="journal article" date="2015" name="Nature">
        <title>Complex archaea that bridge the gap between prokaryotes and eukaryotes.</title>
        <authorList>
            <person name="Spang A."/>
            <person name="Saw J.H."/>
            <person name="Jorgensen S.L."/>
            <person name="Zaremba-Niedzwiedzka K."/>
            <person name="Martijn J."/>
            <person name="Lind A.E."/>
            <person name="van Eijk R."/>
            <person name="Schleper C."/>
            <person name="Guy L."/>
            <person name="Ettema T.J."/>
        </authorList>
    </citation>
    <scope>NUCLEOTIDE SEQUENCE</scope>
</reference>
<sequence length="48" mass="5104">MPVTVQFRGGKRPWKIVESSTGKVKGSSLTKKDADASARARNAATEGK</sequence>
<gene>
    <name evidence="2" type="ORF">LCGC14_1661760</name>
</gene>
<organism evidence="2">
    <name type="scientific">marine sediment metagenome</name>
    <dbReference type="NCBI Taxonomy" id="412755"/>
    <lineage>
        <taxon>unclassified sequences</taxon>
        <taxon>metagenomes</taxon>
        <taxon>ecological metagenomes</taxon>
    </lineage>
</organism>
<evidence type="ECO:0008006" key="3">
    <source>
        <dbReference type="Google" id="ProtNLM"/>
    </source>
</evidence>
<dbReference type="AlphaFoldDB" id="A0A0F9K9R3"/>
<evidence type="ECO:0000313" key="2">
    <source>
        <dbReference type="EMBL" id="KKM18828.1"/>
    </source>
</evidence>
<evidence type="ECO:0000256" key="1">
    <source>
        <dbReference type="SAM" id="MobiDB-lite"/>
    </source>
</evidence>
<accession>A0A0F9K9R3</accession>
<name>A0A0F9K9R3_9ZZZZ</name>
<comment type="caution">
    <text evidence="2">The sequence shown here is derived from an EMBL/GenBank/DDBJ whole genome shotgun (WGS) entry which is preliminary data.</text>
</comment>
<proteinExistence type="predicted"/>
<feature type="region of interest" description="Disordered" evidence="1">
    <location>
        <begin position="16"/>
        <end position="48"/>
    </location>
</feature>
<dbReference type="EMBL" id="LAZR01014135">
    <property type="protein sequence ID" value="KKM18828.1"/>
    <property type="molecule type" value="Genomic_DNA"/>
</dbReference>
<feature type="compositionally biased region" description="Low complexity" evidence="1">
    <location>
        <begin position="39"/>
        <end position="48"/>
    </location>
</feature>